<organism evidence="1 2">
    <name type="scientific">Thelephora ganbajun</name>
    <name type="common">Ganba fungus</name>
    <dbReference type="NCBI Taxonomy" id="370292"/>
    <lineage>
        <taxon>Eukaryota</taxon>
        <taxon>Fungi</taxon>
        <taxon>Dikarya</taxon>
        <taxon>Basidiomycota</taxon>
        <taxon>Agaricomycotina</taxon>
        <taxon>Agaricomycetes</taxon>
        <taxon>Thelephorales</taxon>
        <taxon>Thelephoraceae</taxon>
        <taxon>Thelephora</taxon>
    </lineage>
</organism>
<dbReference type="EMBL" id="MU117992">
    <property type="protein sequence ID" value="KAF9649884.1"/>
    <property type="molecule type" value="Genomic_DNA"/>
</dbReference>
<reference evidence="1" key="1">
    <citation type="submission" date="2019-10" db="EMBL/GenBank/DDBJ databases">
        <authorList>
            <consortium name="DOE Joint Genome Institute"/>
            <person name="Kuo A."/>
            <person name="Miyauchi S."/>
            <person name="Kiss E."/>
            <person name="Drula E."/>
            <person name="Kohler A."/>
            <person name="Sanchez-Garcia M."/>
            <person name="Andreopoulos B."/>
            <person name="Barry K.W."/>
            <person name="Bonito G."/>
            <person name="Buee M."/>
            <person name="Carver A."/>
            <person name="Chen C."/>
            <person name="Cichocki N."/>
            <person name="Clum A."/>
            <person name="Culley D."/>
            <person name="Crous P.W."/>
            <person name="Fauchery L."/>
            <person name="Girlanda M."/>
            <person name="Hayes R."/>
            <person name="Keri Z."/>
            <person name="Labutti K."/>
            <person name="Lipzen A."/>
            <person name="Lombard V."/>
            <person name="Magnuson J."/>
            <person name="Maillard F."/>
            <person name="Morin E."/>
            <person name="Murat C."/>
            <person name="Nolan M."/>
            <person name="Ohm R."/>
            <person name="Pangilinan J."/>
            <person name="Pereira M."/>
            <person name="Perotto S."/>
            <person name="Peter M."/>
            <person name="Riley R."/>
            <person name="Sitrit Y."/>
            <person name="Stielow B."/>
            <person name="Szollosi G."/>
            <person name="Zifcakova L."/>
            <person name="Stursova M."/>
            <person name="Spatafora J.W."/>
            <person name="Tedersoo L."/>
            <person name="Vaario L.-M."/>
            <person name="Yamada A."/>
            <person name="Yan M."/>
            <person name="Wang P."/>
            <person name="Xu J."/>
            <person name="Bruns T."/>
            <person name="Baldrian P."/>
            <person name="Vilgalys R."/>
            <person name="Henrissat B."/>
            <person name="Grigoriev I.V."/>
            <person name="Hibbett D."/>
            <person name="Nagy L.G."/>
            <person name="Martin F.M."/>
        </authorList>
    </citation>
    <scope>NUCLEOTIDE SEQUENCE</scope>
    <source>
        <strain evidence="1">P2</strain>
    </source>
</reference>
<name>A0ACB6ZK42_THEGA</name>
<comment type="caution">
    <text evidence="1">The sequence shown here is derived from an EMBL/GenBank/DDBJ whole genome shotgun (WGS) entry which is preliminary data.</text>
</comment>
<accession>A0ACB6ZK42</accession>
<reference evidence="1" key="2">
    <citation type="journal article" date="2020" name="Nat. Commun.">
        <title>Large-scale genome sequencing of mycorrhizal fungi provides insights into the early evolution of symbiotic traits.</title>
        <authorList>
            <person name="Miyauchi S."/>
            <person name="Kiss E."/>
            <person name="Kuo A."/>
            <person name="Drula E."/>
            <person name="Kohler A."/>
            <person name="Sanchez-Garcia M."/>
            <person name="Morin E."/>
            <person name="Andreopoulos B."/>
            <person name="Barry K.W."/>
            <person name="Bonito G."/>
            <person name="Buee M."/>
            <person name="Carver A."/>
            <person name="Chen C."/>
            <person name="Cichocki N."/>
            <person name="Clum A."/>
            <person name="Culley D."/>
            <person name="Crous P.W."/>
            <person name="Fauchery L."/>
            <person name="Girlanda M."/>
            <person name="Hayes R.D."/>
            <person name="Keri Z."/>
            <person name="LaButti K."/>
            <person name="Lipzen A."/>
            <person name="Lombard V."/>
            <person name="Magnuson J."/>
            <person name="Maillard F."/>
            <person name="Murat C."/>
            <person name="Nolan M."/>
            <person name="Ohm R.A."/>
            <person name="Pangilinan J."/>
            <person name="Pereira M.F."/>
            <person name="Perotto S."/>
            <person name="Peter M."/>
            <person name="Pfister S."/>
            <person name="Riley R."/>
            <person name="Sitrit Y."/>
            <person name="Stielow J.B."/>
            <person name="Szollosi G."/>
            <person name="Zifcakova L."/>
            <person name="Stursova M."/>
            <person name="Spatafora J.W."/>
            <person name="Tedersoo L."/>
            <person name="Vaario L.M."/>
            <person name="Yamada A."/>
            <person name="Yan M."/>
            <person name="Wang P."/>
            <person name="Xu J."/>
            <person name="Bruns T."/>
            <person name="Baldrian P."/>
            <person name="Vilgalys R."/>
            <person name="Dunand C."/>
            <person name="Henrissat B."/>
            <person name="Grigoriev I.V."/>
            <person name="Hibbett D."/>
            <person name="Nagy L.G."/>
            <person name="Martin F.M."/>
        </authorList>
    </citation>
    <scope>NUCLEOTIDE SEQUENCE</scope>
    <source>
        <strain evidence="1">P2</strain>
    </source>
</reference>
<sequence>MSLFNAQHDCEDGDCGYAIHDASTQDGQATANAKEAVIHSAHNKFFIDFHALHSAWRPREVLPETSQSLCHTSPIARSFAMRWQENCRRLTPESVKR</sequence>
<protein>
    <submittedName>
        <fullName evidence="1">Uncharacterized protein</fullName>
    </submittedName>
</protein>
<keyword evidence="2" id="KW-1185">Reference proteome</keyword>
<evidence type="ECO:0000313" key="2">
    <source>
        <dbReference type="Proteomes" id="UP000886501"/>
    </source>
</evidence>
<evidence type="ECO:0000313" key="1">
    <source>
        <dbReference type="EMBL" id="KAF9649884.1"/>
    </source>
</evidence>
<gene>
    <name evidence="1" type="ORF">BDM02DRAFT_1736799</name>
</gene>
<proteinExistence type="predicted"/>
<dbReference type="Proteomes" id="UP000886501">
    <property type="component" value="Unassembled WGS sequence"/>
</dbReference>